<accession>A0ABD4SX35</accession>
<evidence type="ECO:0000313" key="4">
    <source>
        <dbReference type="Proteomes" id="UP001203104"/>
    </source>
</evidence>
<dbReference type="EMBL" id="VBRW01000001">
    <property type="protein sequence ID" value="MCI8283144.1"/>
    <property type="molecule type" value="Genomic_DNA"/>
</dbReference>
<protein>
    <recommendedName>
        <fullName evidence="5">P102/LppT family protein</fullName>
    </recommendedName>
</protein>
<evidence type="ECO:0000256" key="1">
    <source>
        <dbReference type="SAM" id="MobiDB-lite"/>
    </source>
</evidence>
<keyword evidence="2" id="KW-0812">Transmembrane</keyword>
<dbReference type="NCBIfam" id="NF038058">
    <property type="entry name" value="adhes_P110_Nter"/>
    <property type="match status" value="1"/>
</dbReference>
<dbReference type="RefSeq" id="WP_243215976.1">
    <property type="nucleotide sequence ID" value="NZ_VBRV01000001.1"/>
</dbReference>
<feature type="compositionally biased region" description="Polar residues" evidence="1">
    <location>
        <begin position="428"/>
        <end position="437"/>
    </location>
</feature>
<sequence>MKETKIKTVEKVTNKRALMIMATWPVVAGAIFGFSYLTYAVSESKYFKKVDTRKLETTDLSQMGIDLTNKKFGEIIDKLEIDKDFVKYSANQILELSRNLQSNFHLVNLFNLADFSTKYPFLKLNINPIDNSDVDDKNLVTKVVNNNLVNVVFSAHDQLSNKVYSKVHSIRGFSGKGEIPFVNFSVDQQKSAFVLKPVEIRKKWNALSLIDSLNNDYKKTQDAKKTLEKYGSFLLLDSNNTIINFPEKTHFDFKKDELGDIVFKNLEDPNGNLWISFDIFDENNKRIRSFDLKVTNLLNYREVTNYLNNLLKKEDDLIELKNEKIEEIVAKNVSLSTFFISAKGVDQFFDISKLEALFTNSLPNFAIKLFATNTQMDRLSKVELLVQIDFQARKGLIVDQDQAQNSIESEQLGPKNLENKQENPKDITVSNQGQNKPENLSAKKIESVLFQEQNKARSTQAEDPIDKDAEKLKTEINYRNFSFVYILKPFKDLAQRYLNNVIKNNNYYIIKNNFNYFSGSEIINNLKKINASFYSYEENKNTNKGYEIVNLASSPTYDSLASQKAIVSWFKDFFKDALEFPVEKNTDKTLKPEEILAEIFAKMNNIINSKQIFSYGVKYNLFFDNTSRELKITISIQDRTNKILGQKDIKIAGLAPSNPPLFVAKQNSASFYFDGGGGFETFDQNSLNPKIIKSFKSISNPQVSLIPDKKNTGDTNPKAVKIVKNLGALYPSLNDVGLKFVYKDSANPEGSDWKDVEFDPQKPFFYGFSIQNNLDVNKYKIVLNFTTQKNPAQNTNNSESNLIWVKKLSKKSEINLQNQQNYSEIPDNTPVWLVGISKRSEIETATTTENSVNSKKIIGILPVSESDFTNFVLSYNGFNQDSNQNNASTNKKILIKVANLEQKDQPGIELEENFWQKTPQNSDTSSQNEKLSLILGDSENNKNHVNTEVLFKFFTQFDYQFEDKQTFRTALENSLK</sequence>
<reference evidence="3 4" key="1">
    <citation type="submission" date="2019-05" db="EMBL/GenBank/DDBJ databases">
        <title>Genome sequencing and assembly of Mycoplasma hyopneumoniae strains UFV01 and UFV02.</title>
        <authorList>
            <person name="De Souza L.F."/>
            <person name="Gonzaga N.F."/>
            <person name="Santos M.R."/>
            <person name="Deeney A.S."/>
            <person name="Vidigal P.M.P."/>
            <person name="Moreira M.A.S."/>
            <person name="Fietto J.R.L."/>
            <person name="Bressan G.C."/>
            <person name="Rycroft A.N."/>
            <person name="Silva Junior A."/>
        </authorList>
    </citation>
    <scope>NUCLEOTIDE SEQUENCE [LARGE SCALE GENOMIC DNA]</scope>
    <source>
        <strain evidence="3 4">UFV01</strain>
    </source>
</reference>
<gene>
    <name evidence="3" type="ORF">FEF30_00900</name>
</gene>
<proteinExistence type="predicted"/>
<evidence type="ECO:0000313" key="3">
    <source>
        <dbReference type="EMBL" id="MCI8283144.1"/>
    </source>
</evidence>
<keyword evidence="2" id="KW-1133">Transmembrane helix</keyword>
<evidence type="ECO:0008006" key="5">
    <source>
        <dbReference type="Google" id="ProtNLM"/>
    </source>
</evidence>
<comment type="caution">
    <text evidence="3">The sequence shown here is derived from an EMBL/GenBank/DDBJ whole genome shotgun (WGS) entry which is preliminary data.</text>
</comment>
<feature type="transmembrane region" description="Helical" evidence="2">
    <location>
        <begin position="21"/>
        <end position="39"/>
    </location>
</feature>
<feature type="region of interest" description="Disordered" evidence="1">
    <location>
        <begin position="408"/>
        <end position="437"/>
    </location>
</feature>
<organism evidence="3 4">
    <name type="scientific">Mesomycoplasma hyopneumoniae</name>
    <name type="common">Mycoplasma hyopneumoniae</name>
    <dbReference type="NCBI Taxonomy" id="2099"/>
    <lineage>
        <taxon>Bacteria</taxon>
        <taxon>Bacillati</taxon>
        <taxon>Mycoplasmatota</taxon>
        <taxon>Mycoplasmoidales</taxon>
        <taxon>Metamycoplasmataceae</taxon>
        <taxon>Mesomycoplasma</taxon>
    </lineage>
</organism>
<dbReference type="AlphaFoldDB" id="A0ABD4SX35"/>
<evidence type="ECO:0000256" key="2">
    <source>
        <dbReference type="SAM" id="Phobius"/>
    </source>
</evidence>
<dbReference type="Proteomes" id="UP001203104">
    <property type="component" value="Unassembled WGS sequence"/>
</dbReference>
<name>A0ABD4SX35_MESHO</name>
<keyword evidence="2" id="KW-0472">Membrane</keyword>